<proteinExistence type="predicted"/>
<protein>
    <submittedName>
        <fullName evidence="1">Uncharacterized protein</fullName>
    </submittedName>
</protein>
<dbReference type="EMBL" id="CP053586">
    <property type="protein sequence ID" value="WNZ24020.1"/>
    <property type="molecule type" value="Genomic_DNA"/>
</dbReference>
<accession>A0AA96WG70</accession>
<name>A0AA96WG70_9CYAN</name>
<sequence>MNYTERPQPWCIIRLQPNLQHSVLNRFQRRTDAEAHLKMLQQMTPSASYTVMFDSRFDNSFDDATNWMLGR</sequence>
<gene>
    <name evidence="1" type="ORF">HJG54_14910</name>
</gene>
<organism evidence="1">
    <name type="scientific">Leptolyngbya sp. NK1-12</name>
    <dbReference type="NCBI Taxonomy" id="2547451"/>
    <lineage>
        <taxon>Bacteria</taxon>
        <taxon>Bacillati</taxon>
        <taxon>Cyanobacteriota</taxon>
        <taxon>Cyanophyceae</taxon>
        <taxon>Leptolyngbyales</taxon>
        <taxon>Leptolyngbyaceae</taxon>
        <taxon>Leptolyngbya group</taxon>
        <taxon>Leptolyngbya</taxon>
    </lineage>
</organism>
<evidence type="ECO:0000313" key="1">
    <source>
        <dbReference type="EMBL" id="WNZ24020.1"/>
    </source>
</evidence>
<reference evidence="1" key="1">
    <citation type="submission" date="2020-05" db="EMBL/GenBank/DDBJ databases">
        <authorList>
            <person name="Zhu T."/>
            <person name="Keshari N."/>
            <person name="Lu X."/>
        </authorList>
    </citation>
    <scope>NUCLEOTIDE SEQUENCE</scope>
    <source>
        <strain evidence="1">NK1-12</strain>
    </source>
</reference>
<dbReference type="RefSeq" id="WP_211620515.1">
    <property type="nucleotide sequence ID" value="NZ_CP053586.1"/>
</dbReference>
<dbReference type="AlphaFoldDB" id="A0AA96WG70"/>